<feature type="transmembrane region" description="Helical" evidence="1">
    <location>
        <begin position="12"/>
        <end position="33"/>
    </location>
</feature>
<evidence type="ECO:0000313" key="2">
    <source>
        <dbReference type="EMBL" id="MFC4362693.1"/>
    </source>
</evidence>
<reference evidence="3" key="1">
    <citation type="journal article" date="2019" name="Int. J. Syst. Evol. Microbiol.">
        <title>The Global Catalogue of Microorganisms (GCM) 10K type strain sequencing project: providing services to taxonomists for standard genome sequencing and annotation.</title>
        <authorList>
            <consortium name="The Broad Institute Genomics Platform"/>
            <consortium name="The Broad Institute Genome Sequencing Center for Infectious Disease"/>
            <person name="Wu L."/>
            <person name="Ma J."/>
        </authorList>
    </citation>
    <scope>NUCLEOTIDE SEQUENCE [LARGE SCALE GENOMIC DNA]</scope>
    <source>
        <strain evidence="3">CECT 8570</strain>
    </source>
</reference>
<evidence type="ECO:0000313" key="3">
    <source>
        <dbReference type="Proteomes" id="UP001595840"/>
    </source>
</evidence>
<evidence type="ECO:0000256" key="1">
    <source>
        <dbReference type="SAM" id="Phobius"/>
    </source>
</evidence>
<dbReference type="EMBL" id="JBHSCX010000008">
    <property type="protein sequence ID" value="MFC4362693.1"/>
    <property type="molecule type" value="Genomic_DNA"/>
</dbReference>
<dbReference type="RefSeq" id="WP_290259254.1">
    <property type="nucleotide sequence ID" value="NZ_JAUFQG010000004.1"/>
</dbReference>
<protein>
    <submittedName>
        <fullName evidence="2">Uncharacterized protein</fullName>
    </submittedName>
</protein>
<organism evidence="2 3">
    <name type="scientific">Simiduia curdlanivorans</name>
    <dbReference type="NCBI Taxonomy" id="1492769"/>
    <lineage>
        <taxon>Bacteria</taxon>
        <taxon>Pseudomonadati</taxon>
        <taxon>Pseudomonadota</taxon>
        <taxon>Gammaproteobacteria</taxon>
        <taxon>Cellvibrionales</taxon>
        <taxon>Cellvibrionaceae</taxon>
        <taxon>Simiduia</taxon>
    </lineage>
</organism>
<sequence length="204" mass="23676">MSSIADTINSLMSSHLAGFIIGLVSSLFATYIYKYWSKYNAWRDYRSLLGTWVESNNLLEDRPFSICQFTVGKGGILHFEGYSYDNSGHTYYKWWSVALHIDDRSNRISYVYETHKVGEMIKDEGFGCIFLRKFESAADWVIERGYFLDLSEAKAREARMVKFESVAKALKLDLKPSDDSDRKFLIERLLKEKKSPKIQSILGW</sequence>
<keyword evidence="1" id="KW-0812">Transmembrane</keyword>
<proteinExistence type="predicted"/>
<comment type="caution">
    <text evidence="2">The sequence shown here is derived from an EMBL/GenBank/DDBJ whole genome shotgun (WGS) entry which is preliminary data.</text>
</comment>
<gene>
    <name evidence="2" type="ORF">ACFOX3_10285</name>
</gene>
<name>A0ABV8V4K8_9GAMM</name>
<keyword evidence="3" id="KW-1185">Reference proteome</keyword>
<keyword evidence="1" id="KW-0472">Membrane</keyword>
<keyword evidence="1" id="KW-1133">Transmembrane helix</keyword>
<accession>A0ABV8V4K8</accession>
<dbReference type="Proteomes" id="UP001595840">
    <property type="component" value="Unassembled WGS sequence"/>
</dbReference>